<gene>
    <name evidence="2" type="ORF">PPRIM_AZ9-3.1.T0920150</name>
</gene>
<protein>
    <submittedName>
        <fullName evidence="2">Uncharacterized protein</fullName>
    </submittedName>
</protein>
<keyword evidence="1" id="KW-0472">Membrane</keyword>
<comment type="caution">
    <text evidence="2">The sequence shown here is derived from an EMBL/GenBank/DDBJ whole genome shotgun (WGS) entry which is preliminary data.</text>
</comment>
<dbReference type="AlphaFoldDB" id="A0A8S1NT49"/>
<dbReference type="EMBL" id="CAJJDM010000095">
    <property type="protein sequence ID" value="CAD8093156.1"/>
    <property type="molecule type" value="Genomic_DNA"/>
</dbReference>
<evidence type="ECO:0000313" key="3">
    <source>
        <dbReference type="Proteomes" id="UP000688137"/>
    </source>
</evidence>
<sequence>MNFVHIYLQNFLKKIVVYVIGHLIINLIDFPLLSSIRLIWVANISFGSVINSSSSSCCRSAQLLIYVGFQSKCLFLALHNCLNNQSKI</sequence>
<organism evidence="2 3">
    <name type="scientific">Paramecium primaurelia</name>
    <dbReference type="NCBI Taxonomy" id="5886"/>
    <lineage>
        <taxon>Eukaryota</taxon>
        <taxon>Sar</taxon>
        <taxon>Alveolata</taxon>
        <taxon>Ciliophora</taxon>
        <taxon>Intramacronucleata</taxon>
        <taxon>Oligohymenophorea</taxon>
        <taxon>Peniculida</taxon>
        <taxon>Parameciidae</taxon>
        <taxon>Paramecium</taxon>
    </lineage>
</organism>
<feature type="transmembrane region" description="Helical" evidence="1">
    <location>
        <begin position="15"/>
        <end position="33"/>
    </location>
</feature>
<proteinExistence type="predicted"/>
<evidence type="ECO:0000256" key="1">
    <source>
        <dbReference type="SAM" id="Phobius"/>
    </source>
</evidence>
<keyword evidence="1" id="KW-0812">Transmembrane</keyword>
<dbReference type="Proteomes" id="UP000688137">
    <property type="component" value="Unassembled WGS sequence"/>
</dbReference>
<accession>A0A8S1NT49</accession>
<evidence type="ECO:0000313" key="2">
    <source>
        <dbReference type="EMBL" id="CAD8093156.1"/>
    </source>
</evidence>
<reference evidence="2" key="1">
    <citation type="submission" date="2021-01" db="EMBL/GenBank/DDBJ databases">
        <authorList>
            <consortium name="Genoscope - CEA"/>
            <person name="William W."/>
        </authorList>
    </citation>
    <scope>NUCLEOTIDE SEQUENCE</scope>
</reference>
<keyword evidence="3" id="KW-1185">Reference proteome</keyword>
<name>A0A8S1NT49_PARPR</name>
<keyword evidence="1" id="KW-1133">Transmembrane helix</keyword>